<keyword evidence="4" id="KW-1185">Reference proteome</keyword>
<dbReference type="InterPro" id="IPR013902">
    <property type="entry name" value="Mug135-like_C"/>
</dbReference>
<accession>A0AAV5R0X1</accession>
<protein>
    <recommendedName>
        <fullName evidence="2">Mug135-like C-terminal domain-containing protein</fullName>
    </recommendedName>
</protein>
<dbReference type="Proteomes" id="UP001378960">
    <property type="component" value="Unassembled WGS sequence"/>
</dbReference>
<comment type="caution">
    <text evidence="3">The sequence shown here is derived from an EMBL/GenBank/DDBJ whole genome shotgun (WGS) entry which is preliminary data.</text>
</comment>
<proteinExistence type="inferred from homology"/>
<evidence type="ECO:0000256" key="1">
    <source>
        <dbReference type="ARBA" id="ARBA00005788"/>
    </source>
</evidence>
<reference evidence="3 4" key="1">
    <citation type="journal article" date="2023" name="Elife">
        <title>Identification of key yeast species and microbe-microbe interactions impacting larval growth of Drosophila in the wild.</title>
        <authorList>
            <person name="Mure A."/>
            <person name="Sugiura Y."/>
            <person name="Maeda R."/>
            <person name="Honda K."/>
            <person name="Sakurai N."/>
            <person name="Takahashi Y."/>
            <person name="Watada M."/>
            <person name="Katoh T."/>
            <person name="Gotoh A."/>
            <person name="Gotoh Y."/>
            <person name="Taniguchi I."/>
            <person name="Nakamura K."/>
            <person name="Hayashi T."/>
            <person name="Katayama T."/>
            <person name="Uemura T."/>
            <person name="Hattori Y."/>
        </authorList>
    </citation>
    <scope>NUCLEOTIDE SEQUENCE [LARGE SCALE GENOMIC DNA]</scope>
    <source>
        <strain evidence="3 4">PK-24</strain>
    </source>
</reference>
<evidence type="ECO:0000259" key="2">
    <source>
        <dbReference type="Pfam" id="PF08593"/>
    </source>
</evidence>
<gene>
    <name evidence="3" type="ORF">DAPK24_008510</name>
</gene>
<evidence type="ECO:0000313" key="3">
    <source>
        <dbReference type="EMBL" id="GMM44276.1"/>
    </source>
</evidence>
<sequence length="174" mass="19416">MTIRKVKEQIKKIIGMDNVVIKPLVSLMNDSKLSSSKMEEAKETIFTRNEMVQETNELIDTLIEKYQNGDNALILELADLAKELNGDSTPLIAVPIGVKRIPFEKVPFIYREGPDESLPPITSIESIIDLGEDDVDKYISGYAMDRPGDLYSKKIKLADLVGVSALAYSIEKPE</sequence>
<name>A0AAV5R0X1_PICKL</name>
<evidence type="ECO:0000313" key="4">
    <source>
        <dbReference type="Proteomes" id="UP001378960"/>
    </source>
</evidence>
<comment type="similarity">
    <text evidence="1">Belongs to the UPF0612 family.</text>
</comment>
<dbReference type="EMBL" id="BTGB01000001">
    <property type="protein sequence ID" value="GMM44276.1"/>
    <property type="molecule type" value="Genomic_DNA"/>
</dbReference>
<dbReference type="Pfam" id="PF08593">
    <property type="entry name" value="Mug135_C"/>
    <property type="match status" value="1"/>
</dbReference>
<dbReference type="AlphaFoldDB" id="A0AAV5R0X1"/>
<organism evidence="3 4">
    <name type="scientific">Pichia kluyveri</name>
    <name type="common">Yeast</name>
    <dbReference type="NCBI Taxonomy" id="36015"/>
    <lineage>
        <taxon>Eukaryota</taxon>
        <taxon>Fungi</taxon>
        <taxon>Dikarya</taxon>
        <taxon>Ascomycota</taxon>
        <taxon>Saccharomycotina</taxon>
        <taxon>Pichiomycetes</taxon>
        <taxon>Pichiales</taxon>
        <taxon>Pichiaceae</taxon>
        <taxon>Pichia</taxon>
    </lineage>
</organism>
<feature type="domain" description="Mug135-like C-terminal" evidence="2">
    <location>
        <begin position="100"/>
        <end position="163"/>
    </location>
</feature>